<dbReference type="RefSeq" id="WP_249710281.1">
    <property type="nucleotide sequence ID" value="NZ_JAMFMB010000014.1"/>
</dbReference>
<accession>A0ABT0Q323</accession>
<protein>
    <submittedName>
        <fullName evidence="1">Ester cyclase</fullName>
    </submittedName>
</protein>
<sequence>MTKSDILKQWYDQVWVQGDLDAIERFFDPGTAAEGIIPEMQVGADDFRDLVTAFRFHVGEIRVDMPKTIENGDWVAAILHVNTSRADNGAPIEVTGQVMARFKDDKVVEAYNQFDFVSFFEQLGQFPPDTLPVCMTGQQLDWA</sequence>
<keyword evidence="2" id="KW-1185">Reference proteome</keyword>
<gene>
    <name evidence="1" type="ORF">M3P21_12135</name>
</gene>
<organism evidence="1 2">
    <name type="scientific">Ruegeria spongiae</name>
    <dbReference type="NCBI Taxonomy" id="2942209"/>
    <lineage>
        <taxon>Bacteria</taxon>
        <taxon>Pseudomonadati</taxon>
        <taxon>Pseudomonadota</taxon>
        <taxon>Alphaproteobacteria</taxon>
        <taxon>Rhodobacterales</taxon>
        <taxon>Roseobacteraceae</taxon>
        <taxon>Ruegeria</taxon>
    </lineage>
</organism>
<comment type="caution">
    <text evidence="1">The sequence shown here is derived from an EMBL/GenBank/DDBJ whole genome shotgun (WGS) entry which is preliminary data.</text>
</comment>
<dbReference type="Gene3D" id="3.10.450.50">
    <property type="match status" value="1"/>
</dbReference>
<evidence type="ECO:0000313" key="1">
    <source>
        <dbReference type="EMBL" id="MCL6284274.1"/>
    </source>
</evidence>
<dbReference type="InterPro" id="IPR032710">
    <property type="entry name" value="NTF2-like_dom_sf"/>
</dbReference>
<dbReference type="EMBL" id="JAMFMB010000014">
    <property type="protein sequence ID" value="MCL6284274.1"/>
    <property type="molecule type" value="Genomic_DNA"/>
</dbReference>
<dbReference type="SUPFAM" id="SSF54427">
    <property type="entry name" value="NTF2-like"/>
    <property type="match status" value="1"/>
</dbReference>
<dbReference type="Pfam" id="PF07366">
    <property type="entry name" value="SnoaL"/>
    <property type="match status" value="1"/>
</dbReference>
<evidence type="ECO:0000313" key="2">
    <source>
        <dbReference type="Proteomes" id="UP001203880"/>
    </source>
</evidence>
<reference evidence="1" key="1">
    <citation type="submission" date="2022-05" db="EMBL/GenBank/DDBJ databases">
        <authorList>
            <person name="Park J.-S."/>
        </authorList>
    </citation>
    <scope>NUCLEOTIDE SEQUENCE</scope>
    <source>
        <strain evidence="1">2012CJ41-6</strain>
    </source>
</reference>
<dbReference type="InterPro" id="IPR009959">
    <property type="entry name" value="Cyclase_SnoaL-like"/>
</dbReference>
<name>A0ABT0Q323_9RHOB</name>
<proteinExistence type="predicted"/>
<dbReference type="Proteomes" id="UP001203880">
    <property type="component" value="Unassembled WGS sequence"/>
</dbReference>